<reference evidence="1 2" key="1">
    <citation type="submission" date="2019-03" db="EMBL/GenBank/DDBJ databases">
        <title>Genomic Encyclopedia of Archaeal and Bacterial Type Strains, Phase II (KMG-II): from individual species to whole genera.</title>
        <authorList>
            <person name="Goeker M."/>
        </authorList>
    </citation>
    <scope>NUCLEOTIDE SEQUENCE [LARGE SCALE GENOMIC DNA]</scope>
    <source>
        <strain evidence="1 2">DSM 26433</strain>
    </source>
</reference>
<keyword evidence="2" id="KW-1185">Reference proteome</keyword>
<sequence>MVDARGATGLGEGFGIATGFGVGRDMLRAPDFVMNDGILIFFPAIASDNLYNCRKIASVSKNDRDAEAA</sequence>
<dbReference type="Proteomes" id="UP000295673">
    <property type="component" value="Unassembled WGS sequence"/>
</dbReference>
<name>A0A4R1NVF7_9RHOB</name>
<dbReference type="EMBL" id="SMGR01000001">
    <property type="protein sequence ID" value="TCL09258.1"/>
    <property type="molecule type" value="Genomic_DNA"/>
</dbReference>
<protein>
    <submittedName>
        <fullName evidence="1">Uncharacterized protein</fullName>
    </submittedName>
</protein>
<proteinExistence type="predicted"/>
<comment type="caution">
    <text evidence="1">The sequence shown here is derived from an EMBL/GenBank/DDBJ whole genome shotgun (WGS) entry which is preliminary data.</text>
</comment>
<evidence type="ECO:0000313" key="1">
    <source>
        <dbReference type="EMBL" id="TCL09258.1"/>
    </source>
</evidence>
<gene>
    <name evidence="1" type="ORF">BXY66_1303</name>
</gene>
<evidence type="ECO:0000313" key="2">
    <source>
        <dbReference type="Proteomes" id="UP000295673"/>
    </source>
</evidence>
<accession>A0A4R1NVF7</accession>
<organism evidence="1 2">
    <name type="scientific">Shimia isoporae</name>
    <dbReference type="NCBI Taxonomy" id="647720"/>
    <lineage>
        <taxon>Bacteria</taxon>
        <taxon>Pseudomonadati</taxon>
        <taxon>Pseudomonadota</taxon>
        <taxon>Alphaproteobacteria</taxon>
        <taxon>Rhodobacterales</taxon>
        <taxon>Roseobacteraceae</taxon>
    </lineage>
</organism>
<dbReference type="AlphaFoldDB" id="A0A4R1NVF7"/>